<feature type="chain" id="PRO_5042541708" evidence="1">
    <location>
        <begin position="21"/>
        <end position="373"/>
    </location>
</feature>
<evidence type="ECO:0000313" key="2">
    <source>
        <dbReference type="EMBL" id="KAK3046362.1"/>
    </source>
</evidence>
<evidence type="ECO:0000313" key="3">
    <source>
        <dbReference type="Proteomes" id="UP001271007"/>
    </source>
</evidence>
<dbReference type="SUPFAM" id="SSF63825">
    <property type="entry name" value="YWTD domain"/>
    <property type="match status" value="1"/>
</dbReference>
<gene>
    <name evidence="2" type="ORF">LTR09_012138</name>
</gene>
<feature type="signal peptide" evidence="1">
    <location>
        <begin position="1"/>
        <end position="20"/>
    </location>
</feature>
<dbReference type="EMBL" id="JAWDJX010000097">
    <property type="protein sequence ID" value="KAK3046362.1"/>
    <property type="molecule type" value="Genomic_DNA"/>
</dbReference>
<sequence length="373" mass="41053">MAFTTFFYMLLILSTTYVSARCPEFSGSFIIQQDDLYPESAAWDPTTCRLYLSSMYNSTLAIYNPYTKSVDIANLPGISHPGTATYTEYHLDGVDYDAKSGYVYVAASSASAFTSILKEEDGTLATDYSNANYTGPNHVVVFDPHTQRVVADVDTSAAQREYHRITGHLTNAFQDMAEIQSTGDSYAIATFGNSIVKISSGSYDARLWYAPSHYNKTYGFGGIVSIGDKLVISDAISGGLVTFDTQHDHKPHPTYVPLQNLPSDYRPGNADGLYLPQKYGGKVLLWSDDYNGTSVYGSDDGWTSAHFLGLILNDDPKIEGGLTTDSFDIGDSIFILTQEFAFTLPAPKKHNFIFFDITAEVDEVVKGSFVDRE</sequence>
<accession>A0AAJ0G716</accession>
<reference evidence="2" key="1">
    <citation type="submission" date="2023-04" db="EMBL/GenBank/DDBJ databases">
        <title>Black Yeasts Isolated from many extreme environments.</title>
        <authorList>
            <person name="Coleine C."/>
            <person name="Stajich J.E."/>
            <person name="Selbmann L."/>
        </authorList>
    </citation>
    <scope>NUCLEOTIDE SEQUENCE</scope>
    <source>
        <strain evidence="2">CCFEE 5312</strain>
    </source>
</reference>
<proteinExistence type="predicted"/>
<name>A0AAJ0G716_9PEZI</name>
<keyword evidence="1" id="KW-0732">Signal</keyword>
<dbReference type="AlphaFoldDB" id="A0AAJ0G716"/>
<comment type="caution">
    <text evidence="2">The sequence shown here is derived from an EMBL/GenBank/DDBJ whole genome shotgun (WGS) entry which is preliminary data.</text>
</comment>
<protein>
    <submittedName>
        <fullName evidence="2">Uncharacterized protein</fullName>
    </submittedName>
</protein>
<organism evidence="2 3">
    <name type="scientific">Extremus antarcticus</name>
    <dbReference type="NCBI Taxonomy" id="702011"/>
    <lineage>
        <taxon>Eukaryota</taxon>
        <taxon>Fungi</taxon>
        <taxon>Dikarya</taxon>
        <taxon>Ascomycota</taxon>
        <taxon>Pezizomycotina</taxon>
        <taxon>Dothideomycetes</taxon>
        <taxon>Dothideomycetidae</taxon>
        <taxon>Mycosphaerellales</taxon>
        <taxon>Extremaceae</taxon>
        <taxon>Extremus</taxon>
    </lineage>
</organism>
<dbReference type="Proteomes" id="UP001271007">
    <property type="component" value="Unassembled WGS sequence"/>
</dbReference>
<keyword evidence="3" id="KW-1185">Reference proteome</keyword>
<evidence type="ECO:0000256" key="1">
    <source>
        <dbReference type="SAM" id="SignalP"/>
    </source>
</evidence>